<organism evidence="2 3">
    <name type="scientific">Pseudoalteromonas rubra</name>
    <dbReference type="NCBI Taxonomy" id="43658"/>
    <lineage>
        <taxon>Bacteria</taxon>
        <taxon>Pseudomonadati</taxon>
        <taxon>Pseudomonadota</taxon>
        <taxon>Gammaproteobacteria</taxon>
        <taxon>Alteromonadales</taxon>
        <taxon>Pseudoalteromonadaceae</taxon>
        <taxon>Pseudoalteromonas</taxon>
    </lineage>
</organism>
<dbReference type="OrthoDB" id="6310054at2"/>
<dbReference type="RefSeq" id="WP_046006001.1">
    <property type="nucleotide sequence ID" value="NZ_JXYA01000039.1"/>
</dbReference>
<proteinExistence type="predicted"/>
<accession>A0A0F4QI24</accession>
<evidence type="ECO:0000256" key="1">
    <source>
        <dbReference type="SAM" id="Phobius"/>
    </source>
</evidence>
<feature type="transmembrane region" description="Helical" evidence="1">
    <location>
        <begin position="48"/>
        <end position="70"/>
    </location>
</feature>
<feature type="transmembrane region" description="Helical" evidence="1">
    <location>
        <begin position="9"/>
        <end position="28"/>
    </location>
</feature>
<feature type="transmembrane region" description="Helical" evidence="1">
    <location>
        <begin position="82"/>
        <end position="103"/>
    </location>
</feature>
<keyword evidence="1" id="KW-1133">Transmembrane helix</keyword>
<keyword evidence="3" id="KW-1185">Reference proteome</keyword>
<dbReference type="PATRIC" id="fig|43658.5.peg.3393"/>
<gene>
    <name evidence="2" type="ORF">TW77_16070</name>
</gene>
<dbReference type="Proteomes" id="UP000033452">
    <property type="component" value="Unassembled WGS sequence"/>
</dbReference>
<keyword evidence="1" id="KW-0812">Transmembrane</keyword>
<sequence>MKKEISTSFNLLATGTLLFVMFVFEFFTMDFSGTYEDRTLLGIMFFQAEYRIIFLLLLFMVVAITASFIFKEVWNRLIRDLFKIRGINLNEAYSICFLVVVVISI</sequence>
<evidence type="ECO:0000313" key="3">
    <source>
        <dbReference type="Proteomes" id="UP000033452"/>
    </source>
</evidence>
<name>A0A0F4QI24_9GAMM</name>
<comment type="caution">
    <text evidence="2">The sequence shown here is derived from an EMBL/GenBank/DDBJ whole genome shotgun (WGS) entry which is preliminary data.</text>
</comment>
<protein>
    <submittedName>
        <fullName evidence="2">Uncharacterized protein</fullName>
    </submittedName>
</protein>
<keyword evidence="1" id="KW-0472">Membrane</keyword>
<evidence type="ECO:0000313" key="2">
    <source>
        <dbReference type="EMBL" id="KJZ07281.1"/>
    </source>
</evidence>
<dbReference type="EMBL" id="JXYA01000039">
    <property type="protein sequence ID" value="KJZ07281.1"/>
    <property type="molecule type" value="Genomic_DNA"/>
</dbReference>
<dbReference type="AlphaFoldDB" id="A0A0F4QI24"/>
<reference evidence="2 3" key="1">
    <citation type="journal article" date="2015" name="BMC Genomics">
        <title>Genome mining reveals unlocked bioactive potential of marine Gram-negative bacteria.</title>
        <authorList>
            <person name="Machado H."/>
            <person name="Sonnenschein E.C."/>
            <person name="Melchiorsen J."/>
            <person name="Gram L."/>
        </authorList>
    </citation>
    <scope>NUCLEOTIDE SEQUENCE [LARGE SCALE GENOMIC DNA]</scope>
    <source>
        <strain evidence="2 3">S2471</strain>
    </source>
</reference>